<dbReference type="InterPro" id="IPR029787">
    <property type="entry name" value="Nucleotide_cyclase"/>
</dbReference>
<dbReference type="InterPro" id="IPR000160">
    <property type="entry name" value="GGDEF_dom"/>
</dbReference>
<dbReference type="InterPro" id="IPR043128">
    <property type="entry name" value="Rev_trsase/Diguanyl_cyclase"/>
</dbReference>
<dbReference type="GO" id="GO:1902201">
    <property type="term" value="P:negative regulation of bacterial-type flagellum-dependent cell motility"/>
    <property type="evidence" value="ECO:0007669"/>
    <property type="project" value="TreeGrafter"/>
</dbReference>
<evidence type="ECO:0000256" key="4">
    <source>
        <dbReference type="SAM" id="Phobius"/>
    </source>
</evidence>
<keyword evidence="4" id="KW-0812">Transmembrane</keyword>
<keyword evidence="4" id="KW-0472">Membrane</keyword>
<accession>A0AAE3EFL3</accession>
<keyword evidence="6" id="KW-0548">Nucleotidyltransferase</keyword>
<dbReference type="FunFam" id="3.30.70.270:FF:000001">
    <property type="entry name" value="Diguanylate cyclase domain protein"/>
    <property type="match status" value="1"/>
</dbReference>
<keyword evidence="6" id="KW-0808">Transferase</keyword>
<dbReference type="GO" id="GO:0052621">
    <property type="term" value="F:diguanylate cyclase activity"/>
    <property type="evidence" value="ECO:0007669"/>
    <property type="project" value="UniProtKB-EC"/>
</dbReference>
<keyword evidence="7" id="KW-1185">Reference proteome</keyword>
<comment type="catalytic activity">
    <reaction evidence="2">
        <text>2 GTP = 3',3'-c-di-GMP + 2 diphosphate</text>
        <dbReference type="Rhea" id="RHEA:24898"/>
        <dbReference type="ChEBI" id="CHEBI:33019"/>
        <dbReference type="ChEBI" id="CHEBI:37565"/>
        <dbReference type="ChEBI" id="CHEBI:58805"/>
        <dbReference type="EC" id="2.7.7.65"/>
    </reaction>
</comment>
<dbReference type="Gene3D" id="2.130.10.10">
    <property type="entry name" value="YVTN repeat-like/Quinoprotein amine dehydrogenase"/>
    <property type="match status" value="2"/>
</dbReference>
<protein>
    <recommendedName>
        <fullName evidence="1">diguanylate cyclase</fullName>
        <ecNumber evidence="1">2.7.7.65</ecNumber>
    </recommendedName>
</protein>
<dbReference type="Proteomes" id="UP001198163">
    <property type="component" value="Unassembled WGS sequence"/>
</dbReference>
<dbReference type="InterPro" id="IPR015943">
    <property type="entry name" value="WD40/YVTN_repeat-like_dom_sf"/>
</dbReference>
<dbReference type="SMART" id="SM00267">
    <property type="entry name" value="GGDEF"/>
    <property type="match status" value="1"/>
</dbReference>
<dbReference type="AlphaFoldDB" id="A0AAE3EFL3"/>
<dbReference type="Gene3D" id="2.60.40.10">
    <property type="entry name" value="Immunoglobulins"/>
    <property type="match status" value="1"/>
</dbReference>
<evidence type="ECO:0000256" key="2">
    <source>
        <dbReference type="ARBA" id="ARBA00034247"/>
    </source>
</evidence>
<name>A0AAE3EFL3_9SPIR</name>
<dbReference type="Gene3D" id="3.30.70.270">
    <property type="match status" value="1"/>
</dbReference>
<dbReference type="SUPFAM" id="SSF63829">
    <property type="entry name" value="Calcium-dependent phosphotriesterase"/>
    <property type="match status" value="3"/>
</dbReference>
<dbReference type="GO" id="GO:0005886">
    <property type="term" value="C:plasma membrane"/>
    <property type="evidence" value="ECO:0007669"/>
    <property type="project" value="TreeGrafter"/>
</dbReference>
<dbReference type="Pfam" id="PF07495">
    <property type="entry name" value="Y_Y_Y"/>
    <property type="match status" value="1"/>
</dbReference>
<dbReference type="InterPro" id="IPR050469">
    <property type="entry name" value="Diguanylate_Cyclase"/>
</dbReference>
<proteinExistence type="predicted"/>
<dbReference type="GO" id="GO:0043709">
    <property type="term" value="P:cell adhesion involved in single-species biofilm formation"/>
    <property type="evidence" value="ECO:0007669"/>
    <property type="project" value="TreeGrafter"/>
</dbReference>
<reference evidence="6" key="1">
    <citation type="submission" date="2021-08" db="EMBL/GenBank/DDBJ databases">
        <title>Comparative analyses of Brucepasteria parasyntrophica and Teretinema zuelzerae.</title>
        <authorList>
            <person name="Song Y."/>
            <person name="Brune A."/>
        </authorList>
    </citation>
    <scope>NUCLEOTIDE SEQUENCE</scope>
    <source>
        <strain evidence="6">DSM 1903</strain>
    </source>
</reference>
<dbReference type="EMBL" id="JAINWA010000001">
    <property type="protein sequence ID" value="MCD1653461.1"/>
    <property type="molecule type" value="Genomic_DNA"/>
</dbReference>
<dbReference type="InterPro" id="IPR013783">
    <property type="entry name" value="Ig-like_fold"/>
</dbReference>
<feature type="domain" description="GGDEF" evidence="5">
    <location>
        <begin position="877"/>
        <end position="1013"/>
    </location>
</feature>
<evidence type="ECO:0000313" key="7">
    <source>
        <dbReference type="Proteomes" id="UP001198163"/>
    </source>
</evidence>
<dbReference type="CDD" id="cd01949">
    <property type="entry name" value="GGDEF"/>
    <property type="match status" value="1"/>
</dbReference>
<evidence type="ECO:0000313" key="6">
    <source>
        <dbReference type="EMBL" id="MCD1653461.1"/>
    </source>
</evidence>
<dbReference type="PANTHER" id="PTHR45138">
    <property type="entry name" value="REGULATORY COMPONENTS OF SENSORY TRANSDUCTION SYSTEM"/>
    <property type="match status" value="1"/>
</dbReference>
<dbReference type="NCBIfam" id="TIGR00254">
    <property type="entry name" value="GGDEF"/>
    <property type="match status" value="1"/>
</dbReference>
<keyword evidence="4" id="KW-1133">Transmembrane helix</keyword>
<dbReference type="EC" id="2.7.7.65" evidence="1"/>
<dbReference type="SUPFAM" id="SSF55073">
    <property type="entry name" value="Nucleotide cyclase"/>
    <property type="match status" value="1"/>
</dbReference>
<evidence type="ECO:0000259" key="5">
    <source>
        <dbReference type="PROSITE" id="PS50887"/>
    </source>
</evidence>
<dbReference type="InterPro" id="IPR011123">
    <property type="entry name" value="Y_Y_Y"/>
</dbReference>
<dbReference type="InterPro" id="IPR011110">
    <property type="entry name" value="Reg_prop"/>
</dbReference>
<comment type="caution">
    <text evidence="6">The sequence shown here is derived from an EMBL/GenBank/DDBJ whole genome shotgun (WGS) entry which is preliminary data.</text>
</comment>
<keyword evidence="3" id="KW-0175">Coiled coil</keyword>
<evidence type="ECO:0000256" key="3">
    <source>
        <dbReference type="SAM" id="Coils"/>
    </source>
</evidence>
<dbReference type="Pfam" id="PF07494">
    <property type="entry name" value="Reg_prop"/>
    <property type="match status" value="5"/>
</dbReference>
<dbReference type="PANTHER" id="PTHR45138:SF9">
    <property type="entry name" value="DIGUANYLATE CYCLASE DGCM-RELATED"/>
    <property type="match status" value="1"/>
</dbReference>
<feature type="transmembrane region" description="Helical" evidence="4">
    <location>
        <begin position="796"/>
        <end position="816"/>
    </location>
</feature>
<organism evidence="6 7">
    <name type="scientific">Teretinema zuelzerae</name>
    <dbReference type="NCBI Taxonomy" id="156"/>
    <lineage>
        <taxon>Bacteria</taxon>
        <taxon>Pseudomonadati</taxon>
        <taxon>Spirochaetota</taxon>
        <taxon>Spirochaetia</taxon>
        <taxon>Spirochaetales</taxon>
        <taxon>Treponemataceae</taxon>
        <taxon>Teretinema</taxon>
    </lineage>
</organism>
<gene>
    <name evidence="6" type="ORF">K7J14_01955</name>
</gene>
<evidence type="ECO:0000256" key="1">
    <source>
        <dbReference type="ARBA" id="ARBA00012528"/>
    </source>
</evidence>
<dbReference type="PROSITE" id="PS50887">
    <property type="entry name" value="GGDEF"/>
    <property type="match status" value="1"/>
</dbReference>
<dbReference type="Pfam" id="PF00990">
    <property type="entry name" value="GGDEF"/>
    <property type="match status" value="1"/>
</dbReference>
<sequence length="1027" mass="114142">MPFPRRLLFVFLLSTFLLFDALCGSQPFRFFGISDALPSQSISSIAQDSHGFLWFGSQGGLIRYDGIEYTLYPSVPFSDNTLSSNLIQTIRIGRDDSVWIGTYSGLDRFDPETGRFRNYHVGNDVVASLLIDSSDRLWAGTLDGLACLNPGSPSFVSYRSENRDGRTIANNTIRDLWESPEGAIYASTYDGLYVWDPASDSFGIPPQLTADNPARSGIVYGLRMDANGFWWILKWDAGLVRVHPETGEWKLFPLEDNRGYCMETRFQDGLILVGTWGGGLQALDTATGAVRSYRQDSAYGQRLTSDIVYSLFVDRTGILWLGTNGGGLNVHDPTRAWFSAIIADPEGKHGLPSGKVNAILENPDGSLWISVVNRGLTRYFPESGELRRLVHDPRNPSSLPSNTVYALYRDSRNTLYLGTDKGLFAYDEQTGVSAPVSWYNDTLSGAQGLTVSTIGESSDGSLWIGSYDRGITRYDPSTGLLSMYMNDPSDHASLSDNLVYCMHQDSAGRMWIGTNRGLNRLDDIPRTGTGRPRFRNYRYDRSNPAGISGNTVYSIYEDESGILWFGTRSGGVSVFDPELNSFSYFISRDGLPSDTVVGVSPSIEGFLWIATQNGLVHFDKRQKTFATYKTSDGLLSQQFNTVSGATAAGYVYFGTPSGIVYCRPEDLQIASARQPSVSLVSLTVNNIRRPLTPGNREEVVFSSDERNISFYYTALDFSPLSRHAYSYMLEGYDESWQFSGERRFAVYTNLSPGRYTFRARPGGPADLQEAEPAAAPEMHESGTFSFQIQAPLFLRWYFLLVYLLLLIGLFFIIYRVRSYVALKRKVGELEETALSLKDRNDELELLSFRDPLTGIANRRYFEYSINREWAAALRGKTYLSVLMIDIDCFKLYNDTYGHQAGDSALCAVAAAVTASLFRVSDVAARYGGEEFVVVLPDTDRENARIVCDRIMSAVSEKRISFGVYETGFLTVSVGMFASIPQAGESFVDYVRNADQALYESKRNGRNRITVFGSAGAVQQPMSLGGQA</sequence>
<feature type="coiled-coil region" evidence="3">
    <location>
        <begin position="819"/>
        <end position="846"/>
    </location>
</feature>
<dbReference type="RefSeq" id="WP_230752472.1">
    <property type="nucleotide sequence ID" value="NZ_JAINWA010000001.1"/>
</dbReference>